<keyword evidence="3" id="KW-1185">Reference proteome</keyword>
<evidence type="ECO:0000313" key="2">
    <source>
        <dbReference type="Ensembl" id="ENSHHUP00000059484.1"/>
    </source>
</evidence>
<proteinExistence type="predicted"/>
<dbReference type="AlphaFoldDB" id="A0A4W5PF90"/>
<sequence>MAGVCVPSEPSSTDLHRVRLLQSNVNRVGARWMHRQMNLPCERGPKGRYYFNSLLEQQRSAFSKFNLLAHPPADNAPLAPLRDEVLLIDPCSGHLSAGAEVDLATKGRPQFIDIPYIPSGLWVAPGSQERPQTPSVRPSAGTCDLSENKAWNSRTMPDAALRASLGGWTSHSKVKPGPPKIPCTVKFFSFFPERENLDVSSSGSSQWIEKAARRYIYTSVSQRGYEDVGWDAKLPRRMKPPATTLEKMPDPVNQHFTQKCYHSKPELWQAIGAHWNRHQLRARNEVRKPITFTSPCPNTCHIPLYGGVVGSMNMDNIDKTGHDFYPLTMQRTTLPPYTPTAHRPTIPGYTGKAHYDGARSSGFNLPLLPSSATWTNQGLWNPPAYARTAPLSRMVTTVPPQNPFLHSKRPVFPI</sequence>
<protein>
    <submittedName>
        <fullName evidence="2">Sperm microtubule inner protein 7</fullName>
    </submittedName>
</protein>
<dbReference type="Pfam" id="PF15073">
    <property type="entry name" value="SPATA48"/>
    <property type="match status" value="1"/>
</dbReference>
<organism evidence="2 3">
    <name type="scientific">Hucho hucho</name>
    <name type="common">huchen</name>
    <dbReference type="NCBI Taxonomy" id="62062"/>
    <lineage>
        <taxon>Eukaryota</taxon>
        <taxon>Metazoa</taxon>
        <taxon>Chordata</taxon>
        <taxon>Craniata</taxon>
        <taxon>Vertebrata</taxon>
        <taxon>Euteleostomi</taxon>
        <taxon>Actinopterygii</taxon>
        <taxon>Neopterygii</taxon>
        <taxon>Teleostei</taxon>
        <taxon>Protacanthopterygii</taxon>
        <taxon>Salmoniformes</taxon>
        <taxon>Salmonidae</taxon>
        <taxon>Salmoninae</taxon>
        <taxon>Hucho</taxon>
    </lineage>
</organism>
<evidence type="ECO:0000313" key="3">
    <source>
        <dbReference type="Proteomes" id="UP000314982"/>
    </source>
</evidence>
<feature type="region of interest" description="Disordered" evidence="1">
    <location>
        <begin position="125"/>
        <end position="144"/>
    </location>
</feature>
<dbReference type="PANTHER" id="PTHR34759:SF1">
    <property type="entry name" value="SPERMATOGENESIS-ASSOCIATED PROTEIN 48"/>
    <property type="match status" value="1"/>
</dbReference>
<reference evidence="3" key="1">
    <citation type="submission" date="2018-06" db="EMBL/GenBank/DDBJ databases">
        <title>Genome assembly of Danube salmon.</title>
        <authorList>
            <person name="Macqueen D.J."/>
            <person name="Gundappa M.K."/>
        </authorList>
    </citation>
    <scope>NUCLEOTIDE SEQUENCE [LARGE SCALE GENOMIC DNA]</scope>
</reference>
<name>A0A4W5PF90_9TELE</name>
<dbReference type="GeneTree" id="ENSGT00940000162844"/>
<dbReference type="Ensembl" id="ENSHHUT00000061517.1">
    <property type="protein sequence ID" value="ENSHHUP00000059484.1"/>
    <property type="gene ID" value="ENSHHUG00000035350.1"/>
</dbReference>
<reference evidence="2" key="2">
    <citation type="submission" date="2025-08" db="UniProtKB">
        <authorList>
            <consortium name="Ensembl"/>
        </authorList>
    </citation>
    <scope>IDENTIFICATION</scope>
</reference>
<dbReference type="InterPro" id="IPR027867">
    <property type="entry name" value="SPATA48"/>
</dbReference>
<evidence type="ECO:0000256" key="1">
    <source>
        <dbReference type="SAM" id="MobiDB-lite"/>
    </source>
</evidence>
<dbReference type="STRING" id="62062.ENSHHUP00000059484"/>
<reference evidence="2" key="3">
    <citation type="submission" date="2025-09" db="UniProtKB">
        <authorList>
            <consortium name="Ensembl"/>
        </authorList>
    </citation>
    <scope>IDENTIFICATION</scope>
</reference>
<dbReference type="Proteomes" id="UP000314982">
    <property type="component" value="Unassembled WGS sequence"/>
</dbReference>
<dbReference type="PANTHER" id="PTHR34759">
    <property type="entry name" value="SPERMATOGENESIS-ASSOCIATED PROTEIN 48"/>
    <property type="match status" value="1"/>
</dbReference>
<accession>A0A4W5PF90</accession>